<keyword evidence="15" id="KW-0961">Cell wall biogenesis/degradation</keyword>
<sequence>AKFFLEANDKEELRQAVGWAKKRGEPLFFLAGGSNILINDQGVAGLVIKLSAENLSIKDNNVISKAGASLSQLVKLANKYNLSGLEWAVGIPGTIGGAVYGNAGAFGQEMSALVKNIEAYDIDKDSFINFTNQQCQFSYRNSMFKQKKNLIITAVELELKSDSADKIKERINEYSRYRMNAQPPEYSAGSVFKNLTLTYLKSVNSSLAEQAEQAGIVKGDKVAAGWLIDKLDFKGQQIGRAKVSEKHANFIINLGQASADDVVQLISLIKQQIRNKFKVQLEEEVQYFGF</sequence>
<evidence type="ECO:0000313" key="20">
    <source>
        <dbReference type="Proteomes" id="UP000230611"/>
    </source>
</evidence>
<dbReference type="SUPFAM" id="SSF56194">
    <property type="entry name" value="Uridine diphospho-N-Acetylenolpyruvylglucosamine reductase, MurB, C-terminal domain"/>
    <property type="match status" value="1"/>
</dbReference>
<evidence type="ECO:0000256" key="11">
    <source>
        <dbReference type="ARBA" id="ARBA00022960"/>
    </source>
</evidence>
<dbReference type="GO" id="GO:0008762">
    <property type="term" value="F:UDP-N-acetylmuramate dehydrogenase activity"/>
    <property type="evidence" value="ECO:0007669"/>
    <property type="project" value="UniProtKB-UniRule"/>
</dbReference>
<evidence type="ECO:0000256" key="4">
    <source>
        <dbReference type="ARBA" id="ARBA00004752"/>
    </source>
</evidence>
<dbReference type="InterPro" id="IPR011601">
    <property type="entry name" value="MurB_C"/>
</dbReference>
<keyword evidence="13" id="KW-0560">Oxidoreductase</keyword>
<dbReference type="GO" id="GO:0051301">
    <property type="term" value="P:cell division"/>
    <property type="evidence" value="ECO:0007669"/>
    <property type="project" value="UniProtKB-KW"/>
</dbReference>
<keyword evidence="9" id="KW-0274">FAD</keyword>
<comment type="subcellular location">
    <subcellularLocation>
        <location evidence="3">Cytoplasm</location>
    </subcellularLocation>
</comment>
<dbReference type="GO" id="GO:0009252">
    <property type="term" value="P:peptidoglycan biosynthetic process"/>
    <property type="evidence" value="ECO:0007669"/>
    <property type="project" value="UniProtKB-UniRule"/>
</dbReference>
<keyword evidence="11" id="KW-0133">Cell shape</keyword>
<evidence type="ECO:0000256" key="10">
    <source>
        <dbReference type="ARBA" id="ARBA00022857"/>
    </source>
</evidence>
<dbReference type="UniPathway" id="UPA00219"/>
<evidence type="ECO:0000256" key="9">
    <source>
        <dbReference type="ARBA" id="ARBA00022827"/>
    </source>
</evidence>
<evidence type="ECO:0000256" key="17">
    <source>
        <dbReference type="NCBIfam" id="TIGR00179"/>
    </source>
</evidence>
<gene>
    <name evidence="19" type="ORF">CO116_01105</name>
</gene>
<proteinExistence type="inferred from homology"/>
<feature type="domain" description="FAD-binding PCMH-type" evidence="18">
    <location>
        <begin position="1"/>
        <end position="162"/>
    </location>
</feature>
<dbReference type="GO" id="GO:0071555">
    <property type="term" value="P:cell wall organization"/>
    <property type="evidence" value="ECO:0007669"/>
    <property type="project" value="UniProtKB-KW"/>
</dbReference>
<dbReference type="InterPro" id="IPR036318">
    <property type="entry name" value="FAD-bd_PCMH-like_sf"/>
</dbReference>
<evidence type="ECO:0000256" key="5">
    <source>
        <dbReference type="ARBA" id="ARBA00012518"/>
    </source>
</evidence>
<dbReference type="SUPFAM" id="SSF56176">
    <property type="entry name" value="FAD-binding/transporter-associated domain-like"/>
    <property type="match status" value="1"/>
</dbReference>
<dbReference type="EC" id="1.3.1.98" evidence="5 17"/>
<dbReference type="InterPro" id="IPR003170">
    <property type="entry name" value="MurB"/>
</dbReference>
<dbReference type="InterPro" id="IPR016166">
    <property type="entry name" value="FAD-bd_PCMH"/>
</dbReference>
<organism evidence="19 20">
    <name type="scientific">Candidatus Falkowbacteria bacterium CG_4_9_14_3_um_filter_38_19</name>
    <dbReference type="NCBI Taxonomy" id="1974559"/>
    <lineage>
        <taxon>Bacteria</taxon>
        <taxon>Candidatus Falkowiibacteriota</taxon>
    </lineage>
</organism>
<evidence type="ECO:0000256" key="8">
    <source>
        <dbReference type="ARBA" id="ARBA00022630"/>
    </source>
</evidence>
<dbReference type="InterPro" id="IPR016169">
    <property type="entry name" value="FAD-bd_PCMH_sub2"/>
</dbReference>
<comment type="cofactor">
    <cofactor evidence="1">
        <name>FAD</name>
        <dbReference type="ChEBI" id="CHEBI:57692"/>
    </cofactor>
</comment>
<dbReference type="Gene3D" id="3.30.465.10">
    <property type="match status" value="1"/>
</dbReference>
<dbReference type="PROSITE" id="PS51387">
    <property type="entry name" value="FAD_PCMH"/>
    <property type="match status" value="1"/>
</dbReference>
<dbReference type="InterPro" id="IPR006094">
    <property type="entry name" value="Oxid_FAD_bind_N"/>
</dbReference>
<evidence type="ECO:0000313" key="19">
    <source>
        <dbReference type="EMBL" id="PJB17249.1"/>
    </source>
</evidence>
<dbReference type="Proteomes" id="UP000230611">
    <property type="component" value="Unassembled WGS sequence"/>
</dbReference>
<dbReference type="GO" id="GO:0008360">
    <property type="term" value="P:regulation of cell shape"/>
    <property type="evidence" value="ECO:0007669"/>
    <property type="project" value="UniProtKB-KW"/>
</dbReference>
<evidence type="ECO:0000256" key="12">
    <source>
        <dbReference type="ARBA" id="ARBA00022984"/>
    </source>
</evidence>
<dbReference type="HAMAP" id="MF_00037">
    <property type="entry name" value="MurB"/>
    <property type="match status" value="1"/>
</dbReference>
<keyword evidence="14" id="KW-0131">Cell cycle</keyword>
<dbReference type="NCBIfam" id="TIGR00179">
    <property type="entry name" value="murB"/>
    <property type="match status" value="1"/>
</dbReference>
<dbReference type="EMBL" id="PFUO01000056">
    <property type="protein sequence ID" value="PJB17249.1"/>
    <property type="molecule type" value="Genomic_DNA"/>
</dbReference>
<comment type="pathway">
    <text evidence="4">Cell wall biogenesis; peptidoglycan biosynthesis.</text>
</comment>
<evidence type="ECO:0000256" key="6">
    <source>
        <dbReference type="ARBA" id="ARBA00022490"/>
    </source>
</evidence>
<evidence type="ECO:0000256" key="3">
    <source>
        <dbReference type="ARBA" id="ARBA00004496"/>
    </source>
</evidence>
<dbReference type="GO" id="GO:0005829">
    <property type="term" value="C:cytosol"/>
    <property type="evidence" value="ECO:0007669"/>
    <property type="project" value="TreeGrafter"/>
</dbReference>
<evidence type="ECO:0000256" key="7">
    <source>
        <dbReference type="ARBA" id="ARBA00022618"/>
    </source>
</evidence>
<comment type="function">
    <text evidence="2">Cell wall formation.</text>
</comment>
<dbReference type="InterPro" id="IPR036635">
    <property type="entry name" value="MurB_C_sf"/>
</dbReference>
<comment type="caution">
    <text evidence="19">The sequence shown here is derived from an EMBL/GenBank/DDBJ whole genome shotgun (WGS) entry which is preliminary data.</text>
</comment>
<keyword evidence="10" id="KW-0521">NADP</keyword>
<keyword evidence="6" id="KW-0963">Cytoplasm</keyword>
<feature type="non-terminal residue" evidence="19">
    <location>
        <position position="1"/>
    </location>
</feature>
<dbReference type="GO" id="GO:0071949">
    <property type="term" value="F:FAD binding"/>
    <property type="evidence" value="ECO:0007669"/>
    <property type="project" value="InterPro"/>
</dbReference>
<evidence type="ECO:0000256" key="15">
    <source>
        <dbReference type="ARBA" id="ARBA00023316"/>
    </source>
</evidence>
<dbReference type="Gene3D" id="3.30.43.10">
    <property type="entry name" value="Uridine Diphospho-n-acetylenolpyruvylglucosamine Reductase, domain 2"/>
    <property type="match status" value="1"/>
</dbReference>
<evidence type="ECO:0000256" key="16">
    <source>
        <dbReference type="ARBA" id="ARBA00048914"/>
    </source>
</evidence>
<accession>A0A2M8AI18</accession>
<evidence type="ECO:0000256" key="1">
    <source>
        <dbReference type="ARBA" id="ARBA00001974"/>
    </source>
</evidence>
<evidence type="ECO:0000256" key="14">
    <source>
        <dbReference type="ARBA" id="ARBA00023306"/>
    </source>
</evidence>
<protein>
    <recommendedName>
        <fullName evidence="5 17">UDP-N-acetylmuramate dehydrogenase</fullName>
        <ecNumber evidence="5 17">1.3.1.98</ecNumber>
    </recommendedName>
</protein>
<keyword evidence="8" id="KW-0285">Flavoprotein</keyword>
<keyword evidence="12" id="KW-0573">Peptidoglycan synthesis</keyword>
<keyword evidence="7" id="KW-0132">Cell division</keyword>
<reference evidence="20" key="1">
    <citation type="submission" date="2017-09" db="EMBL/GenBank/DDBJ databases">
        <title>Depth-based differentiation of microbial function through sediment-hosted aquifers and enrichment of novel symbionts in the deep terrestrial subsurface.</title>
        <authorList>
            <person name="Probst A.J."/>
            <person name="Ladd B."/>
            <person name="Jarett J.K."/>
            <person name="Geller-Mcgrath D.E."/>
            <person name="Sieber C.M.K."/>
            <person name="Emerson J.B."/>
            <person name="Anantharaman K."/>
            <person name="Thomas B.C."/>
            <person name="Malmstrom R."/>
            <person name="Stieglmeier M."/>
            <person name="Klingl A."/>
            <person name="Woyke T."/>
            <person name="Ryan C.M."/>
            <person name="Banfield J.F."/>
        </authorList>
    </citation>
    <scope>NUCLEOTIDE SEQUENCE [LARGE SCALE GENOMIC DNA]</scope>
</reference>
<dbReference type="Pfam" id="PF01565">
    <property type="entry name" value="FAD_binding_4"/>
    <property type="match status" value="1"/>
</dbReference>
<evidence type="ECO:0000259" key="18">
    <source>
        <dbReference type="PROSITE" id="PS51387"/>
    </source>
</evidence>
<dbReference type="Gene3D" id="3.90.78.10">
    <property type="entry name" value="UDP-N-acetylenolpyruvoylglucosamine reductase, C-terminal domain"/>
    <property type="match status" value="1"/>
</dbReference>
<dbReference type="InterPro" id="IPR016167">
    <property type="entry name" value="FAD-bd_PCMH_sub1"/>
</dbReference>
<evidence type="ECO:0000256" key="13">
    <source>
        <dbReference type="ARBA" id="ARBA00023002"/>
    </source>
</evidence>
<name>A0A2M8AI18_9BACT</name>
<dbReference type="PANTHER" id="PTHR21071">
    <property type="entry name" value="UDP-N-ACETYLENOLPYRUVOYLGLUCOSAMINE REDUCTASE"/>
    <property type="match status" value="1"/>
</dbReference>
<dbReference type="Pfam" id="PF02873">
    <property type="entry name" value="MurB_C"/>
    <property type="match status" value="1"/>
</dbReference>
<comment type="catalytic activity">
    <reaction evidence="16">
        <text>UDP-N-acetyl-alpha-D-muramate + NADP(+) = UDP-N-acetyl-3-O-(1-carboxyvinyl)-alpha-D-glucosamine + NADPH + H(+)</text>
        <dbReference type="Rhea" id="RHEA:12248"/>
        <dbReference type="ChEBI" id="CHEBI:15378"/>
        <dbReference type="ChEBI" id="CHEBI:57783"/>
        <dbReference type="ChEBI" id="CHEBI:58349"/>
        <dbReference type="ChEBI" id="CHEBI:68483"/>
        <dbReference type="ChEBI" id="CHEBI:70757"/>
        <dbReference type="EC" id="1.3.1.98"/>
    </reaction>
</comment>
<dbReference type="PANTHER" id="PTHR21071:SF4">
    <property type="entry name" value="UDP-N-ACETYLENOLPYRUVOYLGLUCOSAMINE REDUCTASE"/>
    <property type="match status" value="1"/>
</dbReference>
<dbReference type="AlphaFoldDB" id="A0A2M8AI18"/>
<evidence type="ECO:0000256" key="2">
    <source>
        <dbReference type="ARBA" id="ARBA00003921"/>
    </source>
</evidence>